<evidence type="ECO:0000313" key="2">
    <source>
        <dbReference type="EMBL" id="TDT16358.1"/>
    </source>
</evidence>
<feature type="transmembrane region" description="Helical" evidence="1">
    <location>
        <begin position="165"/>
        <end position="184"/>
    </location>
</feature>
<dbReference type="EMBL" id="SOAU01000001">
    <property type="protein sequence ID" value="TDT16358.1"/>
    <property type="molecule type" value="Genomic_DNA"/>
</dbReference>
<feature type="transmembrane region" description="Helical" evidence="1">
    <location>
        <begin position="60"/>
        <end position="83"/>
    </location>
</feature>
<dbReference type="Proteomes" id="UP000294558">
    <property type="component" value="Unassembled WGS sequence"/>
</dbReference>
<dbReference type="AlphaFoldDB" id="A0A4V3EIZ8"/>
<protein>
    <submittedName>
        <fullName evidence="2">Uncharacterized protein</fullName>
    </submittedName>
</protein>
<keyword evidence="3" id="KW-1185">Reference proteome</keyword>
<feature type="transmembrane region" description="Helical" evidence="1">
    <location>
        <begin position="196"/>
        <end position="217"/>
    </location>
</feature>
<feature type="transmembrane region" description="Helical" evidence="1">
    <location>
        <begin position="336"/>
        <end position="355"/>
    </location>
</feature>
<name>A0A4V3EIZ8_9ACTN</name>
<comment type="caution">
    <text evidence="2">The sequence shown here is derived from an EMBL/GenBank/DDBJ whole genome shotgun (WGS) entry which is preliminary data.</text>
</comment>
<evidence type="ECO:0000313" key="3">
    <source>
        <dbReference type="Proteomes" id="UP000294558"/>
    </source>
</evidence>
<feature type="transmembrane region" description="Helical" evidence="1">
    <location>
        <begin position="126"/>
        <end position="145"/>
    </location>
</feature>
<proteinExistence type="predicted"/>
<sequence length="389" mass="42385">MESPEALIERTNRWFIRRGLPHAIDGYSSTEDVLTRTWPFQLFVMFVELFTAFNDRVSGWAQFAVFVAGLGVLIGGFVAVNLVRRRPPLALPDDIGAWEVAVYLFGPAVLVTVVADNGWQEGLTVIALNAALLLIAYAITSYGLVPALRVGAVQAAQQVGTITALFARGLPIMLLITAFVFLNAEVWQVAHDFVPAYFVIVIVLLVGLAALFLGLQVPGEVGALARFGDWNEVFGLVGQTSAPIDQLPFDDLDRTTPVDAPPLTRTEVVNAGLLLMISQLVQAVLVGLVSAVFYVGFGLLAVRETTILQWTTTDELDPIVRFDFLGGEMVLTWEHLAVAAFIGAFATLQFAVSSINDAAYREQFRGDTENDVREVFAARALTRRAIATR</sequence>
<keyword evidence="1" id="KW-0812">Transmembrane</keyword>
<dbReference type="RefSeq" id="WP_133868746.1">
    <property type="nucleotide sequence ID" value="NZ_SOAU01000001.1"/>
</dbReference>
<feature type="transmembrane region" description="Helical" evidence="1">
    <location>
        <begin position="95"/>
        <end position="114"/>
    </location>
</feature>
<dbReference type="OrthoDB" id="3268838at2"/>
<keyword evidence="1" id="KW-0472">Membrane</keyword>
<feature type="transmembrane region" description="Helical" evidence="1">
    <location>
        <begin position="280"/>
        <end position="302"/>
    </location>
</feature>
<keyword evidence="1" id="KW-1133">Transmembrane helix</keyword>
<evidence type="ECO:0000256" key="1">
    <source>
        <dbReference type="SAM" id="Phobius"/>
    </source>
</evidence>
<gene>
    <name evidence="2" type="ORF">BDK89_1944</name>
</gene>
<organism evidence="2 3">
    <name type="scientific">Ilumatobacter fluminis</name>
    <dbReference type="NCBI Taxonomy" id="467091"/>
    <lineage>
        <taxon>Bacteria</taxon>
        <taxon>Bacillati</taxon>
        <taxon>Actinomycetota</taxon>
        <taxon>Acidimicrobiia</taxon>
        <taxon>Acidimicrobiales</taxon>
        <taxon>Ilumatobacteraceae</taxon>
        <taxon>Ilumatobacter</taxon>
    </lineage>
</organism>
<reference evidence="2 3" key="1">
    <citation type="submission" date="2019-03" db="EMBL/GenBank/DDBJ databases">
        <title>Sequencing the genomes of 1000 actinobacteria strains.</title>
        <authorList>
            <person name="Klenk H.-P."/>
        </authorList>
    </citation>
    <scope>NUCLEOTIDE SEQUENCE [LARGE SCALE GENOMIC DNA]</scope>
    <source>
        <strain evidence="2 3">DSM 18936</strain>
    </source>
</reference>
<accession>A0A4V3EIZ8</accession>